<keyword evidence="2 4" id="KW-0378">Hydrolase</keyword>
<name>A0ABW2KH10_9ACTN</name>
<dbReference type="RefSeq" id="WP_379871087.1">
    <property type="nucleotide sequence ID" value="NZ_JBHTBH010000005.1"/>
</dbReference>
<organism evidence="5 6">
    <name type="scientific">Marinactinospora rubrisoli</name>
    <dbReference type="NCBI Taxonomy" id="2715399"/>
    <lineage>
        <taxon>Bacteria</taxon>
        <taxon>Bacillati</taxon>
        <taxon>Actinomycetota</taxon>
        <taxon>Actinomycetes</taxon>
        <taxon>Streptosporangiales</taxon>
        <taxon>Nocardiopsidaceae</taxon>
        <taxon>Marinactinospora</taxon>
    </lineage>
</organism>
<dbReference type="InterPro" id="IPR017853">
    <property type="entry name" value="GH"/>
</dbReference>
<dbReference type="EMBL" id="JBHTBH010000005">
    <property type="protein sequence ID" value="MFC7328427.1"/>
    <property type="molecule type" value="Genomic_DNA"/>
</dbReference>
<dbReference type="SUPFAM" id="SSF51445">
    <property type="entry name" value="(Trans)glycosidases"/>
    <property type="match status" value="1"/>
</dbReference>
<keyword evidence="3 4" id="KW-0326">Glycosidase</keyword>
<reference evidence="6" key="1">
    <citation type="journal article" date="2019" name="Int. J. Syst. Evol. Microbiol.">
        <title>The Global Catalogue of Microorganisms (GCM) 10K type strain sequencing project: providing services to taxonomists for standard genome sequencing and annotation.</title>
        <authorList>
            <consortium name="The Broad Institute Genomics Platform"/>
            <consortium name="The Broad Institute Genome Sequencing Center for Infectious Disease"/>
            <person name="Wu L."/>
            <person name="Ma J."/>
        </authorList>
    </citation>
    <scope>NUCLEOTIDE SEQUENCE [LARGE SCALE GENOMIC DNA]</scope>
    <source>
        <strain evidence="6">CGMCC 4.7382</strain>
    </source>
</reference>
<feature type="signal peptide" evidence="4">
    <location>
        <begin position="1"/>
        <end position="39"/>
    </location>
</feature>
<dbReference type="InterPro" id="IPR011683">
    <property type="entry name" value="Glyco_hydro_53"/>
</dbReference>
<keyword evidence="4" id="KW-0732">Signal</keyword>
<evidence type="ECO:0000256" key="3">
    <source>
        <dbReference type="ARBA" id="ARBA00023295"/>
    </source>
</evidence>
<keyword evidence="6" id="KW-1185">Reference proteome</keyword>
<evidence type="ECO:0000256" key="4">
    <source>
        <dbReference type="RuleBase" id="RU361192"/>
    </source>
</evidence>
<accession>A0ABW2KH10</accession>
<evidence type="ECO:0000313" key="5">
    <source>
        <dbReference type="EMBL" id="MFC7328427.1"/>
    </source>
</evidence>
<proteinExistence type="inferred from homology"/>
<evidence type="ECO:0000256" key="2">
    <source>
        <dbReference type="ARBA" id="ARBA00022801"/>
    </source>
</evidence>
<dbReference type="EC" id="3.2.1.89" evidence="4"/>
<evidence type="ECO:0000313" key="6">
    <source>
        <dbReference type="Proteomes" id="UP001596540"/>
    </source>
</evidence>
<comment type="catalytic activity">
    <reaction evidence="4">
        <text>The enzyme specifically hydrolyzes (1-&gt;4)-beta-D-galactosidic linkages in type I arabinogalactans.</text>
        <dbReference type="EC" id="3.2.1.89"/>
    </reaction>
</comment>
<comment type="similarity">
    <text evidence="1 4">Belongs to the glycosyl hydrolase 53 family.</text>
</comment>
<gene>
    <name evidence="5" type="ORF">ACFQRF_11795</name>
</gene>
<dbReference type="PANTHER" id="PTHR34983:SF2">
    <property type="entry name" value="ENDO-BETA-1,4-GALACTANASE"/>
    <property type="match status" value="1"/>
</dbReference>
<dbReference type="PANTHER" id="PTHR34983">
    <property type="entry name" value="ARABINOGALACTAN ENDO-BETA-1,4-GALACTANASE A"/>
    <property type="match status" value="1"/>
</dbReference>
<dbReference type="Gene3D" id="3.20.20.80">
    <property type="entry name" value="Glycosidases"/>
    <property type="match status" value="1"/>
</dbReference>
<dbReference type="Pfam" id="PF07745">
    <property type="entry name" value="Glyco_hydro_53"/>
    <property type="match status" value="1"/>
</dbReference>
<comment type="caution">
    <text evidence="5">The sequence shown here is derived from an EMBL/GenBank/DDBJ whole genome shotgun (WGS) entry which is preliminary data.</text>
</comment>
<feature type="chain" id="PRO_5044969413" description="Arabinogalactan endo-beta-1,4-galactanase" evidence="4">
    <location>
        <begin position="40"/>
        <end position="382"/>
    </location>
</feature>
<sequence>MPMSPRATGTSRTRRAPACALAAAALLLPLLTAPAPAAAAVLDVRGADVSSLAKNEDFGAGYLTSSGEPADPLRLLAESGVTHVRLKVWVDPADGYNDHDRVLEMARRAHDAGLRTLIDFHYSDFWADPGRQTKPAAWAGLSGEELRTAVYDHTYALCAALAGQGTPADMVQVGNELNAGMLWPDGSIDDWEELARLLTAGASAVRDADPATRVVLHLAEGGDNEQTRWWFDQAVARDVPFDVIGLSYYGYWHGGIEDLRANLADAAARYGKDVLVAETAYPFTLDNDDAHPNIIAGTSDLVPGYPATPEGQSANLRDVMAAVESVPGGRGLGVFYWEPTWTAVAGSGWDPTDPASGNAWENQALFDYADRALPALEVLGGD</sequence>
<protein>
    <recommendedName>
        <fullName evidence="4">Arabinogalactan endo-beta-1,4-galactanase</fullName>
        <ecNumber evidence="4">3.2.1.89</ecNumber>
    </recommendedName>
</protein>
<evidence type="ECO:0000256" key="1">
    <source>
        <dbReference type="ARBA" id="ARBA00010687"/>
    </source>
</evidence>
<dbReference type="Proteomes" id="UP001596540">
    <property type="component" value="Unassembled WGS sequence"/>
</dbReference>